<dbReference type="GO" id="GO:0016491">
    <property type="term" value="F:oxidoreductase activity"/>
    <property type="evidence" value="ECO:0007669"/>
    <property type="project" value="InterPro"/>
</dbReference>
<dbReference type="Gene3D" id="3.90.25.10">
    <property type="entry name" value="UDP-galactose 4-epimerase, domain 1"/>
    <property type="match status" value="1"/>
</dbReference>
<feature type="domain" description="NAD-dependent epimerase/dehydratase" evidence="3">
    <location>
        <begin position="3"/>
        <end position="206"/>
    </location>
</feature>
<organism evidence="4 5">
    <name type="scientific">Mythimna separata</name>
    <name type="common">Oriental armyworm</name>
    <name type="synonym">Pseudaletia separata</name>
    <dbReference type="NCBI Taxonomy" id="271217"/>
    <lineage>
        <taxon>Eukaryota</taxon>
        <taxon>Metazoa</taxon>
        <taxon>Ecdysozoa</taxon>
        <taxon>Arthropoda</taxon>
        <taxon>Hexapoda</taxon>
        <taxon>Insecta</taxon>
        <taxon>Pterygota</taxon>
        <taxon>Neoptera</taxon>
        <taxon>Endopterygota</taxon>
        <taxon>Lepidoptera</taxon>
        <taxon>Glossata</taxon>
        <taxon>Ditrysia</taxon>
        <taxon>Noctuoidea</taxon>
        <taxon>Noctuidae</taxon>
        <taxon>Noctuinae</taxon>
        <taxon>Hadenini</taxon>
        <taxon>Mythimna</taxon>
    </lineage>
</organism>
<dbReference type="InterPro" id="IPR050005">
    <property type="entry name" value="DenD"/>
</dbReference>
<dbReference type="Pfam" id="PF01370">
    <property type="entry name" value="Epimerase"/>
    <property type="match status" value="1"/>
</dbReference>
<dbReference type="NCBIfam" id="NF043036">
    <property type="entry name" value="ErythonDh"/>
    <property type="match status" value="1"/>
</dbReference>
<dbReference type="Gene3D" id="3.40.50.720">
    <property type="entry name" value="NAD(P)-binding Rossmann-like Domain"/>
    <property type="match status" value="1"/>
</dbReference>
<dbReference type="InterPro" id="IPR001509">
    <property type="entry name" value="Epimerase_deHydtase"/>
</dbReference>
<protein>
    <recommendedName>
        <fullName evidence="3">NAD-dependent epimerase/dehydratase domain-containing protein</fullName>
    </recommendedName>
</protein>
<keyword evidence="1" id="KW-0521">NADP</keyword>
<proteinExistence type="predicted"/>
<dbReference type="InterPro" id="IPR036291">
    <property type="entry name" value="NAD(P)-bd_dom_sf"/>
</dbReference>
<dbReference type="AlphaFoldDB" id="A0AAD7YG16"/>
<dbReference type="CDD" id="cd05238">
    <property type="entry name" value="Gne_like_SDR_e"/>
    <property type="match status" value="1"/>
</dbReference>
<comment type="caution">
    <text evidence="4">The sequence shown here is derived from an EMBL/GenBank/DDBJ whole genome shotgun (WGS) entry which is preliminary data.</text>
</comment>
<dbReference type="PANTHER" id="PTHR43103">
    <property type="entry name" value="NUCLEOSIDE-DIPHOSPHATE-SUGAR EPIMERASE"/>
    <property type="match status" value="1"/>
</dbReference>
<evidence type="ECO:0000313" key="5">
    <source>
        <dbReference type="Proteomes" id="UP001231518"/>
    </source>
</evidence>
<keyword evidence="2" id="KW-0119">Carbohydrate metabolism</keyword>
<dbReference type="EMBL" id="JARGEI010000020">
    <property type="protein sequence ID" value="KAJ8713280.1"/>
    <property type="molecule type" value="Genomic_DNA"/>
</dbReference>
<gene>
    <name evidence="4" type="ORF">PYW07_013650</name>
</gene>
<evidence type="ECO:0000259" key="3">
    <source>
        <dbReference type="Pfam" id="PF01370"/>
    </source>
</evidence>
<name>A0AAD7YG16_MYTSE</name>
<sequence>MKVVVTGAAGFLGSRVADALLSTQPPCPLKVTELILTDVITPQSRPDDRVKVLALDLTKPSASEELIDEKCDVVFHLAAVVSGQAEAEFEFGLKANLDATRLLLNAVKRKAPKAKFVFASTVGVFGGDLPPVIDDLTAVMPQTSYGTAKAMSELLVNDYSRRGYVDGRIVRLPTVSVRAGVANAAVTSFASGIIREPLNGKASVCPVKKEQELWLTSPATVVRNIVYAATLDAGVLGKWRAINLPGLCVSVGDMLAALRSVAGDHVASLVRFEYDETIARMVASFPVNFDNSRALKLGFTVDLNFADVIRSYVKDDLNNVIATPTTYIR</sequence>
<evidence type="ECO:0000256" key="2">
    <source>
        <dbReference type="ARBA" id="ARBA00023277"/>
    </source>
</evidence>
<dbReference type="Proteomes" id="UP001231518">
    <property type="component" value="Chromosome 4"/>
</dbReference>
<dbReference type="PANTHER" id="PTHR43103:SF3">
    <property type="entry name" value="ADP-L-GLYCERO-D-MANNO-HEPTOSE-6-EPIMERASE"/>
    <property type="match status" value="1"/>
</dbReference>
<evidence type="ECO:0000313" key="4">
    <source>
        <dbReference type="EMBL" id="KAJ8713280.1"/>
    </source>
</evidence>
<dbReference type="SUPFAM" id="SSF51735">
    <property type="entry name" value="NAD(P)-binding Rossmann-fold domains"/>
    <property type="match status" value="1"/>
</dbReference>
<keyword evidence="5" id="KW-1185">Reference proteome</keyword>
<reference evidence="4" key="1">
    <citation type="submission" date="2023-03" db="EMBL/GenBank/DDBJ databases">
        <title>Chromosome-level genomes of two armyworms, Mythimna separata and Mythimna loreyi, provide insights into the biosynthesis and reception of sex pheromones.</title>
        <authorList>
            <person name="Zhao H."/>
        </authorList>
    </citation>
    <scope>NUCLEOTIDE SEQUENCE</scope>
    <source>
        <strain evidence="4">BeijingLab</strain>
        <tissue evidence="4">Pupa</tissue>
    </source>
</reference>
<accession>A0AAD7YG16</accession>
<evidence type="ECO:0000256" key="1">
    <source>
        <dbReference type="ARBA" id="ARBA00022857"/>
    </source>
</evidence>